<reference evidence="1 2" key="1">
    <citation type="submission" date="2019-11" db="EMBL/GenBank/DDBJ databases">
        <authorList>
            <person name="Cheng Q."/>
            <person name="Yang Z."/>
        </authorList>
    </citation>
    <scope>NUCLEOTIDE SEQUENCE [LARGE SCALE GENOMIC DNA]</scope>
    <source>
        <strain evidence="1 2">HX-22-1</strain>
    </source>
</reference>
<dbReference type="AlphaFoldDB" id="A0A7K0FKE5"/>
<accession>A0A7K0FKE5</accession>
<dbReference type="Proteomes" id="UP000462931">
    <property type="component" value="Unassembled WGS sequence"/>
</dbReference>
<gene>
    <name evidence="1" type="ORF">GJJ64_04240</name>
</gene>
<dbReference type="EMBL" id="WKJI01000001">
    <property type="protein sequence ID" value="MRX46393.1"/>
    <property type="molecule type" value="Genomic_DNA"/>
</dbReference>
<dbReference type="RefSeq" id="WP_154286493.1">
    <property type="nucleotide sequence ID" value="NZ_WKJI01000001.1"/>
</dbReference>
<comment type="caution">
    <text evidence="1">The sequence shown here is derived from an EMBL/GenBank/DDBJ whole genome shotgun (WGS) entry which is preliminary data.</text>
</comment>
<protein>
    <submittedName>
        <fullName evidence="1">Uncharacterized protein</fullName>
    </submittedName>
</protein>
<keyword evidence="2" id="KW-1185">Reference proteome</keyword>
<sequence length="58" mass="6894">MLKFKAMTFDEPQANRKDWKKLKAKRDLLVKRNDEIANKPVSIFETDNESSNKKKLKK</sequence>
<name>A0A7K0FKE5_9SPHI</name>
<evidence type="ECO:0000313" key="1">
    <source>
        <dbReference type="EMBL" id="MRX46393.1"/>
    </source>
</evidence>
<evidence type="ECO:0000313" key="2">
    <source>
        <dbReference type="Proteomes" id="UP000462931"/>
    </source>
</evidence>
<proteinExistence type="predicted"/>
<organism evidence="1 2">
    <name type="scientific">Pedobacter puniceum</name>
    <dbReference type="NCBI Taxonomy" id="2666136"/>
    <lineage>
        <taxon>Bacteria</taxon>
        <taxon>Pseudomonadati</taxon>
        <taxon>Bacteroidota</taxon>
        <taxon>Sphingobacteriia</taxon>
        <taxon>Sphingobacteriales</taxon>
        <taxon>Sphingobacteriaceae</taxon>
        <taxon>Pedobacter</taxon>
    </lineage>
</organism>